<dbReference type="SUPFAM" id="SSF53448">
    <property type="entry name" value="Nucleotide-diphospho-sugar transferases"/>
    <property type="match status" value="1"/>
</dbReference>
<dbReference type="PANTHER" id="PTHR43685:SF2">
    <property type="entry name" value="GLYCOSYLTRANSFERASE 2-LIKE DOMAIN-CONTAINING PROTEIN"/>
    <property type="match status" value="1"/>
</dbReference>
<evidence type="ECO:0000256" key="1">
    <source>
        <dbReference type="SAM" id="MobiDB-lite"/>
    </source>
</evidence>
<evidence type="ECO:0000259" key="2">
    <source>
        <dbReference type="Pfam" id="PF00535"/>
    </source>
</evidence>
<dbReference type="InterPro" id="IPR029044">
    <property type="entry name" value="Nucleotide-diphossugar_trans"/>
</dbReference>
<name>A0A202EDU2_9EURY</name>
<reference evidence="3 4" key="1">
    <citation type="submission" date="2017-02" db="EMBL/GenBank/DDBJ databases">
        <title>Natronthermophilus aegyptiacus gen. nov.,sp. nov., an aerobic, extremely halophilic alkalithermophilic archaeon isolated from the athalassohaline Wadi An Natrun, Egypt.</title>
        <authorList>
            <person name="Zhao B."/>
        </authorList>
    </citation>
    <scope>NUCLEOTIDE SEQUENCE [LARGE SCALE GENOMIC DNA]</scope>
    <source>
        <strain evidence="3 4">CGMCC 1.3597</strain>
    </source>
</reference>
<dbReference type="GO" id="GO:0016740">
    <property type="term" value="F:transferase activity"/>
    <property type="evidence" value="ECO:0007669"/>
    <property type="project" value="UniProtKB-KW"/>
</dbReference>
<feature type="region of interest" description="Disordered" evidence="1">
    <location>
        <begin position="302"/>
        <end position="322"/>
    </location>
</feature>
<dbReference type="PANTHER" id="PTHR43685">
    <property type="entry name" value="GLYCOSYLTRANSFERASE"/>
    <property type="match status" value="1"/>
</dbReference>
<comment type="caution">
    <text evidence="3">The sequence shown here is derived from an EMBL/GenBank/DDBJ whole genome shotgun (WGS) entry which is preliminary data.</text>
</comment>
<dbReference type="Proteomes" id="UP000196084">
    <property type="component" value="Unassembled WGS sequence"/>
</dbReference>
<gene>
    <name evidence="3" type="ORF">B2G88_03445</name>
</gene>
<organism evidence="3 4">
    <name type="scientific">Natronolimnobius baerhuensis</name>
    <dbReference type="NCBI Taxonomy" id="253108"/>
    <lineage>
        <taxon>Archaea</taxon>
        <taxon>Methanobacteriati</taxon>
        <taxon>Methanobacteriota</taxon>
        <taxon>Stenosarchaea group</taxon>
        <taxon>Halobacteria</taxon>
        <taxon>Halobacteriales</taxon>
        <taxon>Natrialbaceae</taxon>
        <taxon>Natronolimnobius</taxon>
    </lineage>
</organism>
<dbReference type="AlphaFoldDB" id="A0A202EDU2"/>
<accession>A0A202EDU2</accession>
<sequence>MTTDHDSDGDAAAADAEIETVSIIVPVYNDPDGIAATLESIGPQLGPKTELLVVDNGSTDRTPSVVAEYERKFDHVELVVEDEIQSSYAARNTGARQSTGSVCAFVDADMTVPPDWLEQVRRTMATRDEHYVGCNVELTLPDEPTLPARYDHHTGFPVKQYISRQDFTPTCCLLVRREVFEDVGLFDHRLISGGDKEFGNRVVDAGYSIHFAENVTLYHPVRESLRALITKDHRVGRGLCQLQQYHPDRYGDPGIPPRPSGIKSPDRELERRDRIGFSLLSTVLTGVRGIGYYHEFLVSRRENTDGPGSLSNPRELTPDDDR</sequence>
<evidence type="ECO:0000313" key="3">
    <source>
        <dbReference type="EMBL" id="OVE86422.1"/>
    </source>
</evidence>
<dbReference type="InterPro" id="IPR050834">
    <property type="entry name" value="Glycosyltransf_2"/>
</dbReference>
<protein>
    <submittedName>
        <fullName evidence="3">Glycosyltransferase</fullName>
    </submittedName>
</protein>
<feature type="region of interest" description="Disordered" evidence="1">
    <location>
        <begin position="244"/>
        <end position="268"/>
    </location>
</feature>
<feature type="domain" description="Glycosyltransferase 2-like" evidence="2">
    <location>
        <begin position="22"/>
        <end position="183"/>
    </location>
</feature>
<dbReference type="Pfam" id="PF00535">
    <property type="entry name" value="Glycos_transf_2"/>
    <property type="match status" value="1"/>
</dbReference>
<keyword evidence="3" id="KW-0808">Transferase</keyword>
<dbReference type="OrthoDB" id="46222at2157"/>
<dbReference type="InterPro" id="IPR001173">
    <property type="entry name" value="Glyco_trans_2-like"/>
</dbReference>
<proteinExistence type="predicted"/>
<dbReference type="EMBL" id="MWPH01000001">
    <property type="protein sequence ID" value="OVE86422.1"/>
    <property type="molecule type" value="Genomic_DNA"/>
</dbReference>
<evidence type="ECO:0000313" key="4">
    <source>
        <dbReference type="Proteomes" id="UP000196084"/>
    </source>
</evidence>
<keyword evidence="4" id="KW-1185">Reference proteome</keyword>
<dbReference type="RefSeq" id="WP_054862260.1">
    <property type="nucleotide sequence ID" value="NZ_MWPH01000001.1"/>
</dbReference>
<dbReference type="Gene3D" id="3.90.550.10">
    <property type="entry name" value="Spore Coat Polysaccharide Biosynthesis Protein SpsA, Chain A"/>
    <property type="match status" value="1"/>
</dbReference>